<protein>
    <submittedName>
        <fullName evidence="2">Uncharacterized protein</fullName>
    </submittedName>
</protein>
<evidence type="ECO:0000313" key="2">
    <source>
        <dbReference type="EMBL" id="GGD24653.1"/>
    </source>
</evidence>
<keyword evidence="3" id="KW-1185">Reference proteome</keyword>
<reference evidence="3" key="1">
    <citation type="journal article" date="2019" name="Int. J. Syst. Evol. Microbiol.">
        <title>The Global Catalogue of Microorganisms (GCM) 10K type strain sequencing project: providing services to taxonomists for standard genome sequencing and annotation.</title>
        <authorList>
            <consortium name="The Broad Institute Genomics Platform"/>
            <consortium name="The Broad Institute Genome Sequencing Center for Infectious Disease"/>
            <person name="Wu L."/>
            <person name="Ma J."/>
        </authorList>
    </citation>
    <scope>NUCLEOTIDE SEQUENCE [LARGE SCALE GENOMIC DNA]</scope>
    <source>
        <strain evidence="3">CCM 7403</strain>
    </source>
</reference>
<proteinExistence type="predicted"/>
<organism evidence="2 3">
    <name type="scientific">Nocardioides daphniae</name>
    <dbReference type="NCBI Taxonomy" id="402297"/>
    <lineage>
        <taxon>Bacteria</taxon>
        <taxon>Bacillati</taxon>
        <taxon>Actinomycetota</taxon>
        <taxon>Actinomycetes</taxon>
        <taxon>Propionibacteriales</taxon>
        <taxon>Nocardioidaceae</taxon>
        <taxon>Nocardioides</taxon>
    </lineage>
</organism>
<accession>A0ABQ1QE74</accession>
<name>A0ABQ1QE74_9ACTN</name>
<feature type="region of interest" description="Disordered" evidence="1">
    <location>
        <begin position="1"/>
        <end position="41"/>
    </location>
</feature>
<feature type="region of interest" description="Disordered" evidence="1">
    <location>
        <begin position="94"/>
        <end position="123"/>
    </location>
</feature>
<dbReference type="EMBL" id="BMCK01000004">
    <property type="protein sequence ID" value="GGD24653.1"/>
    <property type="molecule type" value="Genomic_DNA"/>
</dbReference>
<dbReference type="Proteomes" id="UP000630594">
    <property type="component" value="Unassembled WGS sequence"/>
</dbReference>
<sequence length="123" mass="13452">MSSSGAHEPLASAGNYHPPMDTPLFGDDVPSSPPTSNPAPAQIADWQVDLLRNALDARGLTDQQARKSLIEQHAGRPLASLRHLTSEEALRVISSLGRDAGRTQRSEGSLWDEREDDTWIDRL</sequence>
<gene>
    <name evidence="2" type="ORF">GCM10007231_24810</name>
</gene>
<evidence type="ECO:0000313" key="3">
    <source>
        <dbReference type="Proteomes" id="UP000630594"/>
    </source>
</evidence>
<evidence type="ECO:0000256" key="1">
    <source>
        <dbReference type="SAM" id="MobiDB-lite"/>
    </source>
</evidence>
<comment type="caution">
    <text evidence="2">The sequence shown here is derived from an EMBL/GenBank/DDBJ whole genome shotgun (WGS) entry which is preliminary data.</text>
</comment>